<dbReference type="PANTHER" id="PTHR33570:SF9">
    <property type="entry name" value="BLL4600 PROTEIN"/>
    <property type="match status" value="1"/>
</dbReference>
<protein>
    <submittedName>
        <fullName evidence="3">Carboxymuconolactone decarboxylase family protein</fullName>
    </submittedName>
</protein>
<dbReference type="Proteomes" id="UP001589645">
    <property type="component" value="Unassembled WGS sequence"/>
</dbReference>
<sequence length="251" mass="27785">MKKRYQIPLLVSLLSASVYAADSSSSKAMLETVSPKMAQTQEFMDNELWKRSELSPKERSLVTFAAAIARDQTAVMSEQIEQALDNGVTPKELSETMTHLAFYAGWGNAMSAVKAAEPIYKARGIKSSDIEPANIKLLPINEEAEKARADFVDERFGDVSPGVVQYTTDKLFKDLWLRPNLAPKDRSLVTVSALVASGQAEQVPFHLNKAMDNGLTKEQASEILTQLAFYSGWPKAFSALPVFKEVFESRD</sequence>
<evidence type="ECO:0000313" key="3">
    <source>
        <dbReference type="EMBL" id="MFB9136989.1"/>
    </source>
</evidence>
<gene>
    <name evidence="3" type="ORF">ACFFUV_18625</name>
</gene>
<reference evidence="3 4" key="1">
    <citation type="submission" date="2024-09" db="EMBL/GenBank/DDBJ databases">
        <authorList>
            <person name="Sun Q."/>
            <person name="Mori K."/>
        </authorList>
    </citation>
    <scope>NUCLEOTIDE SEQUENCE [LARGE SCALE GENOMIC DNA]</scope>
    <source>
        <strain evidence="3 4">CECT 8064</strain>
    </source>
</reference>
<evidence type="ECO:0000313" key="4">
    <source>
        <dbReference type="Proteomes" id="UP001589645"/>
    </source>
</evidence>
<accession>A0ABV5HRU6</accession>
<organism evidence="3 4">
    <name type="scientific">Vibrio olivae</name>
    <dbReference type="NCBI Taxonomy" id="1243002"/>
    <lineage>
        <taxon>Bacteria</taxon>
        <taxon>Pseudomonadati</taxon>
        <taxon>Pseudomonadota</taxon>
        <taxon>Gammaproteobacteria</taxon>
        <taxon>Vibrionales</taxon>
        <taxon>Vibrionaceae</taxon>
        <taxon>Vibrio</taxon>
    </lineage>
</organism>
<dbReference type="Gene3D" id="1.20.1290.10">
    <property type="entry name" value="AhpD-like"/>
    <property type="match status" value="1"/>
</dbReference>
<comment type="caution">
    <text evidence="3">The sequence shown here is derived from an EMBL/GenBank/DDBJ whole genome shotgun (WGS) entry which is preliminary data.</text>
</comment>
<feature type="chain" id="PRO_5046908958" evidence="1">
    <location>
        <begin position="21"/>
        <end position="251"/>
    </location>
</feature>
<name>A0ABV5HRU6_9VIBR</name>
<keyword evidence="1" id="KW-0732">Signal</keyword>
<proteinExistence type="predicted"/>
<dbReference type="InterPro" id="IPR003779">
    <property type="entry name" value="CMD-like"/>
</dbReference>
<keyword evidence="4" id="KW-1185">Reference proteome</keyword>
<feature type="signal peptide" evidence="1">
    <location>
        <begin position="1"/>
        <end position="20"/>
    </location>
</feature>
<dbReference type="SUPFAM" id="SSF69118">
    <property type="entry name" value="AhpD-like"/>
    <property type="match status" value="1"/>
</dbReference>
<dbReference type="EMBL" id="JBHMEP010000008">
    <property type="protein sequence ID" value="MFB9136989.1"/>
    <property type="molecule type" value="Genomic_DNA"/>
</dbReference>
<dbReference type="InterPro" id="IPR029032">
    <property type="entry name" value="AhpD-like"/>
</dbReference>
<evidence type="ECO:0000259" key="2">
    <source>
        <dbReference type="Pfam" id="PF02627"/>
    </source>
</evidence>
<evidence type="ECO:0000256" key="1">
    <source>
        <dbReference type="SAM" id="SignalP"/>
    </source>
</evidence>
<dbReference type="Pfam" id="PF02627">
    <property type="entry name" value="CMD"/>
    <property type="match status" value="2"/>
</dbReference>
<dbReference type="RefSeq" id="WP_390195758.1">
    <property type="nucleotide sequence ID" value="NZ_JBHMEP010000008.1"/>
</dbReference>
<feature type="domain" description="Carboxymuconolactone decarboxylase-like" evidence="2">
    <location>
        <begin position="161"/>
        <end position="245"/>
    </location>
</feature>
<dbReference type="InterPro" id="IPR052512">
    <property type="entry name" value="4CMD/NDH-1_regulator"/>
</dbReference>
<feature type="domain" description="Carboxymuconolactone decarboxylase-like" evidence="2">
    <location>
        <begin position="38"/>
        <end position="117"/>
    </location>
</feature>
<dbReference type="PANTHER" id="PTHR33570">
    <property type="entry name" value="4-CARBOXYMUCONOLACTONE DECARBOXYLASE FAMILY PROTEIN"/>
    <property type="match status" value="1"/>
</dbReference>